<keyword evidence="7" id="KW-1185">Reference proteome</keyword>
<evidence type="ECO:0000256" key="1">
    <source>
        <dbReference type="ARBA" id="ARBA00023015"/>
    </source>
</evidence>
<organism evidence="6 7">
    <name type="scientific">Nonomuraea typhae</name>
    <dbReference type="NCBI Taxonomy" id="2603600"/>
    <lineage>
        <taxon>Bacteria</taxon>
        <taxon>Bacillati</taxon>
        <taxon>Actinomycetota</taxon>
        <taxon>Actinomycetes</taxon>
        <taxon>Streptosporangiales</taxon>
        <taxon>Streptosporangiaceae</taxon>
        <taxon>Nonomuraea</taxon>
    </lineage>
</organism>
<dbReference type="Pfam" id="PF13305">
    <property type="entry name" value="TetR_C_33"/>
    <property type="match status" value="1"/>
</dbReference>
<keyword evidence="3" id="KW-0804">Transcription</keyword>
<evidence type="ECO:0000259" key="5">
    <source>
        <dbReference type="PROSITE" id="PS50977"/>
    </source>
</evidence>
<gene>
    <name evidence="6" type="ORF">ACIBG2_30865</name>
</gene>
<feature type="domain" description="HTH tetR-type" evidence="5">
    <location>
        <begin position="14"/>
        <end position="74"/>
    </location>
</feature>
<dbReference type="Gene3D" id="1.10.357.10">
    <property type="entry name" value="Tetracycline Repressor, domain 2"/>
    <property type="match status" value="1"/>
</dbReference>
<dbReference type="SUPFAM" id="SSF48498">
    <property type="entry name" value="Tetracyclin repressor-like, C-terminal domain"/>
    <property type="match status" value="1"/>
</dbReference>
<dbReference type="PANTHER" id="PTHR30055:SF243">
    <property type="entry name" value="HTH-TYPE TRANSCRIPTIONAL REGULATOR RV1816"/>
    <property type="match status" value="1"/>
</dbReference>
<evidence type="ECO:0000313" key="6">
    <source>
        <dbReference type="EMBL" id="MFI6501818.1"/>
    </source>
</evidence>
<dbReference type="EMBL" id="JBITGY010000008">
    <property type="protein sequence ID" value="MFI6501818.1"/>
    <property type="molecule type" value="Genomic_DNA"/>
</dbReference>
<sequence>MAANTATPRERYRTQVRAEIKQHAWEQIATTGASALSLNAIAKQMGMSGPALYRYYASRDELITELIRDAYRSLADTIQAAAASGADLRALAYTLRAWALEDPQRYLLIYGTPVPGYHAPDDITLISGETMAVLLDASAALPGERPATPFDAHLEEHRHWAAGNPAPATVLHRALSFWTRVHGVLSLELAGHFTGMGFDPAQLFAAELDDLLNSPPNWTTS</sequence>
<comment type="caution">
    <text evidence="6">The sequence shown here is derived from an EMBL/GenBank/DDBJ whole genome shotgun (WGS) entry which is preliminary data.</text>
</comment>
<dbReference type="InterPro" id="IPR050109">
    <property type="entry name" value="HTH-type_TetR-like_transc_reg"/>
</dbReference>
<dbReference type="InterPro" id="IPR009057">
    <property type="entry name" value="Homeodomain-like_sf"/>
</dbReference>
<keyword evidence="2 4" id="KW-0238">DNA-binding</keyword>
<dbReference type="InterPro" id="IPR001647">
    <property type="entry name" value="HTH_TetR"/>
</dbReference>
<name>A0ABW7Z0W7_9ACTN</name>
<evidence type="ECO:0000256" key="2">
    <source>
        <dbReference type="ARBA" id="ARBA00023125"/>
    </source>
</evidence>
<reference evidence="6 7" key="1">
    <citation type="submission" date="2024-10" db="EMBL/GenBank/DDBJ databases">
        <title>The Natural Products Discovery Center: Release of the First 8490 Sequenced Strains for Exploring Actinobacteria Biosynthetic Diversity.</title>
        <authorList>
            <person name="Kalkreuter E."/>
            <person name="Kautsar S.A."/>
            <person name="Yang D."/>
            <person name="Bader C.D."/>
            <person name="Teijaro C.N."/>
            <person name="Fluegel L."/>
            <person name="Davis C.M."/>
            <person name="Simpson J.R."/>
            <person name="Lauterbach L."/>
            <person name="Steele A.D."/>
            <person name="Gui C."/>
            <person name="Meng S."/>
            <person name="Li G."/>
            <person name="Viehrig K."/>
            <person name="Ye F."/>
            <person name="Su P."/>
            <person name="Kiefer A.F."/>
            <person name="Nichols A."/>
            <person name="Cepeda A.J."/>
            <person name="Yan W."/>
            <person name="Fan B."/>
            <person name="Jiang Y."/>
            <person name="Adhikari A."/>
            <person name="Zheng C.-J."/>
            <person name="Schuster L."/>
            <person name="Cowan T.M."/>
            <person name="Smanski M.J."/>
            <person name="Chevrette M.G."/>
            <person name="De Carvalho L.P.S."/>
            <person name="Shen B."/>
        </authorList>
    </citation>
    <scope>NUCLEOTIDE SEQUENCE [LARGE SCALE GENOMIC DNA]</scope>
    <source>
        <strain evidence="6 7">NPDC050545</strain>
    </source>
</reference>
<dbReference type="RefSeq" id="WP_397086642.1">
    <property type="nucleotide sequence ID" value="NZ_JBITGY010000008.1"/>
</dbReference>
<dbReference type="PANTHER" id="PTHR30055">
    <property type="entry name" value="HTH-TYPE TRANSCRIPTIONAL REGULATOR RUTR"/>
    <property type="match status" value="1"/>
</dbReference>
<dbReference type="Proteomes" id="UP001612741">
    <property type="component" value="Unassembled WGS sequence"/>
</dbReference>
<keyword evidence="1" id="KW-0805">Transcription regulation</keyword>
<evidence type="ECO:0000313" key="7">
    <source>
        <dbReference type="Proteomes" id="UP001612741"/>
    </source>
</evidence>
<protein>
    <submittedName>
        <fullName evidence="6">TetR/AcrR family transcriptional regulator</fullName>
    </submittedName>
</protein>
<evidence type="ECO:0000256" key="4">
    <source>
        <dbReference type="PROSITE-ProRule" id="PRU00335"/>
    </source>
</evidence>
<dbReference type="SUPFAM" id="SSF46689">
    <property type="entry name" value="Homeodomain-like"/>
    <property type="match status" value="1"/>
</dbReference>
<accession>A0ABW7Z0W7</accession>
<dbReference type="Pfam" id="PF00440">
    <property type="entry name" value="TetR_N"/>
    <property type="match status" value="1"/>
</dbReference>
<feature type="DNA-binding region" description="H-T-H motif" evidence="4">
    <location>
        <begin position="37"/>
        <end position="56"/>
    </location>
</feature>
<evidence type="ECO:0000256" key="3">
    <source>
        <dbReference type="ARBA" id="ARBA00023163"/>
    </source>
</evidence>
<dbReference type="InterPro" id="IPR036271">
    <property type="entry name" value="Tet_transcr_reg_TetR-rel_C_sf"/>
</dbReference>
<dbReference type="PROSITE" id="PS50977">
    <property type="entry name" value="HTH_TETR_2"/>
    <property type="match status" value="1"/>
</dbReference>
<dbReference type="InterPro" id="IPR025996">
    <property type="entry name" value="MT1864/Rv1816-like_C"/>
</dbReference>
<proteinExistence type="predicted"/>